<dbReference type="EMBL" id="JACEIO010000029">
    <property type="protein sequence ID" value="MBA4537847.1"/>
    <property type="molecule type" value="Genomic_DNA"/>
</dbReference>
<protein>
    <recommendedName>
        <fullName evidence="3">phosphoenolpyruvate--glycerone phosphotransferase</fullName>
        <ecNumber evidence="3">2.7.1.121</ecNumber>
    </recommendedName>
</protein>
<dbReference type="FunFam" id="1.25.40.340:FF:000002">
    <property type="entry name" value="Dihydroxyacetone kinase, L subunit"/>
    <property type="match status" value="1"/>
</dbReference>
<comment type="caution">
    <text evidence="11">The sequence shown here is derived from an EMBL/GenBank/DDBJ whole genome shotgun (WGS) entry which is preliminary data.</text>
</comment>
<dbReference type="PROSITE" id="PS51480">
    <property type="entry name" value="DHAL"/>
    <property type="match status" value="1"/>
</dbReference>
<dbReference type="GO" id="GO:0019563">
    <property type="term" value="P:glycerol catabolic process"/>
    <property type="evidence" value="ECO:0007669"/>
    <property type="project" value="TreeGrafter"/>
</dbReference>
<evidence type="ECO:0000313" key="12">
    <source>
        <dbReference type="Proteomes" id="UP000472971"/>
    </source>
</evidence>
<dbReference type="AlphaFoldDB" id="A0A6B3W2B4"/>
<reference evidence="11 12" key="1">
    <citation type="submission" date="2020-02" db="EMBL/GenBank/DDBJ databases">
        <title>Bacillus aquiflavi sp. nov., isolated from yellow water of strong flavor Chinese baijiu in Yibin region of China.</title>
        <authorList>
            <person name="Xie J."/>
        </authorList>
    </citation>
    <scope>NUCLEOTIDE SEQUENCE [LARGE SCALE GENOMIC DNA]</scope>
    <source>
        <strain evidence="11 12">3H-10</strain>
    </source>
</reference>
<comment type="pathway">
    <text evidence="2">Polyol metabolism; glycerol degradation.</text>
</comment>
<evidence type="ECO:0000259" key="9">
    <source>
        <dbReference type="PROSITE" id="PS51480"/>
    </source>
</evidence>
<reference evidence="10 13" key="2">
    <citation type="submission" date="2020-07" db="EMBL/GenBank/DDBJ databases">
        <authorList>
            <person name="Feng H."/>
        </authorList>
    </citation>
    <scope>NUCLEOTIDE SEQUENCE [LARGE SCALE GENOMIC DNA]</scope>
    <source>
        <strain evidence="13">s-12</strain>
        <strain evidence="10">S-12</strain>
    </source>
</reference>
<gene>
    <name evidence="11" type="primary">dhaL</name>
    <name evidence="11" type="ORF">G4D64_11480</name>
    <name evidence="10" type="ORF">H1Z61_12090</name>
</gene>
<accession>A0A6B3W2B4</accession>
<dbReference type="InterPro" id="IPR036117">
    <property type="entry name" value="DhaL_dom_sf"/>
</dbReference>
<evidence type="ECO:0000256" key="1">
    <source>
        <dbReference type="ARBA" id="ARBA00001113"/>
    </source>
</evidence>
<keyword evidence="6" id="KW-0319">Glycerol metabolism</keyword>
<dbReference type="GO" id="GO:0005829">
    <property type="term" value="C:cytosol"/>
    <property type="evidence" value="ECO:0007669"/>
    <property type="project" value="TreeGrafter"/>
</dbReference>
<comment type="function">
    <text evidence="8">ADP-binding subunit of the dihydroxyacetone kinase, which is responsible for the phosphoenolpyruvate (PEP)-dependent phosphorylation of dihydroxyacetone. DhaL-ADP is converted to DhaL-ATP via a phosphoryl group transfer from DhaM and transmits it to dihydroxyacetone binds to DhaK.</text>
</comment>
<evidence type="ECO:0000256" key="2">
    <source>
        <dbReference type="ARBA" id="ARBA00004745"/>
    </source>
</evidence>
<evidence type="ECO:0000256" key="4">
    <source>
        <dbReference type="ARBA" id="ARBA00022679"/>
    </source>
</evidence>
<dbReference type="Proteomes" id="UP000472971">
    <property type="component" value="Unassembled WGS sequence"/>
</dbReference>
<evidence type="ECO:0000313" key="13">
    <source>
        <dbReference type="Proteomes" id="UP000570010"/>
    </source>
</evidence>
<evidence type="ECO:0000256" key="5">
    <source>
        <dbReference type="ARBA" id="ARBA00022777"/>
    </source>
</evidence>
<dbReference type="SUPFAM" id="SSF101473">
    <property type="entry name" value="DhaL-like"/>
    <property type="match status" value="1"/>
</dbReference>
<comment type="catalytic activity">
    <reaction evidence="1">
        <text>dihydroxyacetone + phosphoenolpyruvate = dihydroxyacetone phosphate + pyruvate</text>
        <dbReference type="Rhea" id="RHEA:18381"/>
        <dbReference type="ChEBI" id="CHEBI:15361"/>
        <dbReference type="ChEBI" id="CHEBI:16016"/>
        <dbReference type="ChEBI" id="CHEBI:57642"/>
        <dbReference type="ChEBI" id="CHEBI:58702"/>
        <dbReference type="EC" id="2.7.1.121"/>
    </reaction>
</comment>
<evidence type="ECO:0000313" key="11">
    <source>
        <dbReference type="EMBL" id="NEY82103.1"/>
    </source>
</evidence>
<evidence type="ECO:0000256" key="3">
    <source>
        <dbReference type="ARBA" id="ARBA00012095"/>
    </source>
</evidence>
<dbReference type="RefSeq" id="WP_163242493.1">
    <property type="nucleotide sequence ID" value="NZ_CP082780.1"/>
</dbReference>
<keyword evidence="12" id="KW-1185">Reference proteome</keyword>
<dbReference type="InterPro" id="IPR012737">
    <property type="entry name" value="DhaK_L_YcgS"/>
</dbReference>
<dbReference type="Gene3D" id="1.25.40.340">
    <property type="match status" value="1"/>
</dbReference>
<evidence type="ECO:0000256" key="6">
    <source>
        <dbReference type="ARBA" id="ARBA00022798"/>
    </source>
</evidence>
<name>A0A6B3W2B4_9BACI</name>
<dbReference type="InterPro" id="IPR050861">
    <property type="entry name" value="Dihydroxyacetone_Kinase"/>
</dbReference>
<feature type="domain" description="DhaL" evidence="9">
    <location>
        <begin position="6"/>
        <end position="206"/>
    </location>
</feature>
<organism evidence="11 12">
    <name type="scientific">Bacillus aquiflavi</name>
    <dbReference type="NCBI Taxonomy" id="2672567"/>
    <lineage>
        <taxon>Bacteria</taxon>
        <taxon>Bacillati</taxon>
        <taxon>Bacillota</taxon>
        <taxon>Bacilli</taxon>
        <taxon>Bacillales</taxon>
        <taxon>Bacillaceae</taxon>
        <taxon>Bacillus</taxon>
    </lineage>
</organism>
<dbReference type="EMBL" id="JAAIWN010000027">
    <property type="protein sequence ID" value="NEY82103.1"/>
    <property type="molecule type" value="Genomic_DNA"/>
</dbReference>
<keyword evidence="4" id="KW-0808">Transferase</keyword>
<keyword evidence="5 11" id="KW-0418">Kinase</keyword>
<dbReference type="Proteomes" id="UP000570010">
    <property type="component" value="Unassembled WGS sequence"/>
</dbReference>
<dbReference type="NCBIfam" id="TIGR02365">
    <property type="entry name" value="dha_L_ycgS"/>
    <property type="match status" value="1"/>
</dbReference>
<dbReference type="InterPro" id="IPR004007">
    <property type="entry name" value="DhaL_dom"/>
</dbReference>
<dbReference type="GO" id="GO:0047324">
    <property type="term" value="F:phosphoenolpyruvate-glycerone phosphotransferase activity"/>
    <property type="evidence" value="ECO:0007669"/>
    <property type="project" value="UniProtKB-EC"/>
</dbReference>
<proteinExistence type="predicted"/>
<dbReference type="GO" id="GO:0004371">
    <property type="term" value="F:glycerone kinase activity"/>
    <property type="evidence" value="ECO:0007669"/>
    <property type="project" value="InterPro"/>
</dbReference>
<dbReference type="PANTHER" id="PTHR28629:SF4">
    <property type="entry name" value="TRIOKINASE_FMN CYCLASE"/>
    <property type="match status" value="1"/>
</dbReference>
<dbReference type="EC" id="2.7.1.121" evidence="3"/>
<dbReference type="Pfam" id="PF02734">
    <property type="entry name" value="Dak2"/>
    <property type="match status" value="1"/>
</dbReference>
<comment type="subunit">
    <text evidence="7">Homodimer. The dihydroxyacetone kinase complex is composed of a homodimer of DhaM, a homodimer of DhaK and the subunit DhaL.</text>
</comment>
<evidence type="ECO:0000313" key="10">
    <source>
        <dbReference type="EMBL" id="MBA4537847.1"/>
    </source>
</evidence>
<dbReference type="SMART" id="SM01120">
    <property type="entry name" value="Dak2"/>
    <property type="match status" value="1"/>
</dbReference>
<evidence type="ECO:0000256" key="7">
    <source>
        <dbReference type="ARBA" id="ARBA00046577"/>
    </source>
</evidence>
<sequence length="211" mass="22637">MTVTIDDTVKLLKRIADIIEENKQLLTDLDAVIGDADHGMNLSKGFQAVKDKLNESQFKDHADIFKTVSMTLISKVGGASGPLYGTAFLTAATVVSGKTTLTISDYEAILSAAIKGIQKRGKAEQGDKTMLDVWIPARDAVKTGLEKKMTEINILQAAAKAAYEGMEFTKTIPAKKGRASYLGKRSIGHADPGAYSSYLLIKGIADARQKG</sequence>
<dbReference type="PANTHER" id="PTHR28629">
    <property type="entry name" value="TRIOKINASE/FMN CYCLASE"/>
    <property type="match status" value="1"/>
</dbReference>
<evidence type="ECO:0000256" key="8">
    <source>
        <dbReference type="ARBA" id="ARBA00055771"/>
    </source>
</evidence>